<dbReference type="GO" id="GO:0005829">
    <property type="term" value="C:cytosol"/>
    <property type="evidence" value="ECO:0007669"/>
    <property type="project" value="TreeGrafter"/>
</dbReference>
<comment type="similarity">
    <text evidence="1">Belongs to the thymidylate kinase family.</text>
</comment>
<dbReference type="EMBL" id="QLYR01000003">
    <property type="protein sequence ID" value="RAQ29326.1"/>
    <property type="molecule type" value="Genomic_DNA"/>
</dbReference>
<evidence type="ECO:0000256" key="4">
    <source>
        <dbReference type="ARBA" id="ARBA00022840"/>
    </source>
</evidence>
<dbReference type="SUPFAM" id="SSF52540">
    <property type="entry name" value="P-loop containing nucleoside triphosphate hydrolases"/>
    <property type="match status" value="1"/>
</dbReference>
<dbReference type="GO" id="GO:0006233">
    <property type="term" value="P:dTDP biosynthetic process"/>
    <property type="evidence" value="ECO:0007669"/>
    <property type="project" value="TreeGrafter"/>
</dbReference>
<gene>
    <name evidence="6" type="ORF">DPQ25_07560</name>
</gene>
<organism evidence="6 7">
    <name type="scientific">Hydrogeniiclostridium mannosilyticum</name>
    <dbReference type="NCBI Taxonomy" id="2764322"/>
    <lineage>
        <taxon>Bacteria</taxon>
        <taxon>Bacillati</taxon>
        <taxon>Bacillota</taxon>
        <taxon>Clostridia</taxon>
        <taxon>Eubacteriales</taxon>
        <taxon>Acutalibacteraceae</taxon>
        <taxon>Hydrogeniiclostridium</taxon>
    </lineage>
</organism>
<dbReference type="CDD" id="cd01672">
    <property type="entry name" value="TMPK"/>
    <property type="match status" value="1"/>
</dbReference>
<dbReference type="RefSeq" id="WP_112332557.1">
    <property type="nucleotide sequence ID" value="NZ_QLYR01000003.1"/>
</dbReference>
<dbReference type="AlphaFoldDB" id="A0A328UCN7"/>
<evidence type="ECO:0000313" key="6">
    <source>
        <dbReference type="EMBL" id="RAQ29326.1"/>
    </source>
</evidence>
<dbReference type="GO" id="GO:0005524">
    <property type="term" value="F:ATP binding"/>
    <property type="evidence" value="ECO:0007669"/>
    <property type="project" value="UniProtKB-KW"/>
</dbReference>
<dbReference type="GO" id="GO:0006235">
    <property type="term" value="P:dTTP biosynthetic process"/>
    <property type="evidence" value="ECO:0007669"/>
    <property type="project" value="TreeGrafter"/>
</dbReference>
<accession>A0A328UCN7</accession>
<keyword evidence="6" id="KW-0808">Transferase</keyword>
<evidence type="ECO:0000259" key="5">
    <source>
        <dbReference type="Pfam" id="PF02223"/>
    </source>
</evidence>
<evidence type="ECO:0000313" key="7">
    <source>
        <dbReference type="Proteomes" id="UP000249377"/>
    </source>
</evidence>
<sequence>MSGRILSLEGLDGSGKTTQADALCRVLTERGLPYRRIKFPDYSDPSSTLVKMYLAGELGGQADAVNAYAASSFYAVDRFASFVRYWQSDYLQGTHMVTDRYVTSNFIYQMPKLPRAEWESYICWLQDYEYEKLGLPRPDRVLFFDMPIEVSQELLTKRYEGHEEKKDLHEKDREYLKKCRECALYTAERLGWAVINCVENDHPKTIASIHGEVLERTSGLF</sequence>
<dbReference type="GO" id="GO:0006227">
    <property type="term" value="P:dUDP biosynthetic process"/>
    <property type="evidence" value="ECO:0007669"/>
    <property type="project" value="TreeGrafter"/>
</dbReference>
<dbReference type="InterPro" id="IPR027417">
    <property type="entry name" value="P-loop_NTPase"/>
</dbReference>
<dbReference type="GO" id="GO:0004798">
    <property type="term" value="F:dTMP kinase activity"/>
    <property type="evidence" value="ECO:0007669"/>
    <property type="project" value="TreeGrafter"/>
</dbReference>
<dbReference type="PANTHER" id="PTHR10344">
    <property type="entry name" value="THYMIDYLATE KINASE"/>
    <property type="match status" value="1"/>
</dbReference>
<keyword evidence="3" id="KW-0547">Nucleotide-binding</keyword>
<reference evidence="6 7" key="1">
    <citation type="submission" date="2018-06" db="EMBL/GenBank/DDBJ databases">
        <title>Noncontiguous genome sequence of Ruminococcaceae bacterium ASD2818.</title>
        <authorList>
            <person name="Chaplin A.V."/>
            <person name="Sokolova S.R."/>
            <person name="Kochetkova T.O."/>
            <person name="Goltsov A.Y."/>
            <person name="Trofimov D.Y."/>
            <person name="Efimov B.A."/>
        </authorList>
    </citation>
    <scope>NUCLEOTIDE SEQUENCE [LARGE SCALE GENOMIC DNA]</scope>
    <source>
        <strain evidence="6 7">ASD2818</strain>
    </source>
</reference>
<feature type="domain" description="Thymidylate kinase-like" evidence="5">
    <location>
        <begin position="8"/>
        <end position="196"/>
    </location>
</feature>
<dbReference type="PANTHER" id="PTHR10344:SF4">
    <property type="entry name" value="UMP-CMP KINASE 2, MITOCHONDRIAL"/>
    <property type="match status" value="1"/>
</dbReference>
<protein>
    <recommendedName>
        <fullName evidence="2">Thymidylate kinase</fullName>
    </recommendedName>
</protein>
<keyword evidence="4" id="KW-0067">ATP-binding</keyword>
<evidence type="ECO:0000256" key="2">
    <source>
        <dbReference type="ARBA" id="ARBA00017144"/>
    </source>
</evidence>
<dbReference type="Proteomes" id="UP000249377">
    <property type="component" value="Unassembled WGS sequence"/>
</dbReference>
<dbReference type="Gene3D" id="3.40.50.300">
    <property type="entry name" value="P-loop containing nucleotide triphosphate hydrolases"/>
    <property type="match status" value="1"/>
</dbReference>
<evidence type="ECO:0000256" key="3">
    <source>
        <dbReference type="ARBA" id="ARBA00022741"/>
    </source>
</evidence>
<name>A0A328UCN7_9FIRM</name>
<proteinExistence type="inferred from homology"/>
<dbReference type="InterPro" id="IPR039430">
    <property type="entry name" value="Thymidylate_kin-like_dom"/>
</dbReference>
<evidence type="ECO:0000256" key="1">
    <source>
        <dbReference type="ARBA" id="ARBA00009776"/>
    </source>
</evidence>
<comment type="caution">
    <text evidence="6">The sequence shown here is derived from an EMBL/GenBank/DDBJ whole genome shotgun (WGS) entry which is preliminary data.</text>
</comment>
<dbReference type="Pfam" id="PF02223">
    <property type="entry name" value="Thymidylate_kin"/>
    <property type="match status" value="1"/>
</dbReference>
<keyword evidence="7" id="KW-1185">Reference proteome</keyword>
<keyword evidence="6" id="KW-0418">Kinase</keyword>